<gene>
    <name evidence="1" type="ORF">SAMN04244573_00343</name>
</gene>
<dbReference type="EMBL" id="FOFJ01000002">
    <property type="protein sequence ID" value="SEP71218.1"/>
    <property type="molecule type" value="Genomic_DNA"/>
</dbReference>
<name>A0A1H9A5E8_9GAMM</name>
<sequence length="445" mass="48155">MSWSNRVLWSEGMFLRPQHFQQHDRYLERLVEGRCRALQAGGWGFADLRLDEALLTQGKLAILVARGVLPDGTPFDIPAADPPPPPLEVPGELRDALIYLALPLRRPGTRDTAEEGEPPGGARYLGRVCEVRDDNAPFESLAPVAVAAPAFRLLAGADAGLGEYAALGLVRVLEKRADLALRLDEGYIPPLLDVAASAPLAAFRNELLGLLHQRGEALAGRVVASGAGGAAEIADFLLLQLVNRAEPLVAHLARLAPLHPEALYRELVALAGEFATFSAAGRRPAEFPPYRHDDLAASFAPVVLALRQALSMVLDSRAIPLPLVEKSYGVHVAMLADRTLLESASFVLAVRAEVPAEQLRSHFPQQAKVGSVEHIRDLVNLQLPGIALLPMPVAPRQIPYHAGACYFELDRGSEHWKQLRQSGGFAFHVGGQFPGLNLAFWAIRG</sequence>
<dbReference type="Proteomes" id="UP000199267">
    <property type="component" value="Unassembled WGS sequence"/>
</dbReference>
<dbReference type="RefSeq" id="WP_090619062.1">
    <property type="nucleotide sequence ID" value="NZ_FOFJ01000002.1"/>
</dbReference>
<dbReference type="InterPro" id="IPR010263">
    <property type="entry name" value="T6SS_TssK"/>
</dbReference>
<dbReference type="Pfam" id="PF05936">
    <property type="entry name" value="T6SS_VasE"/>
    <property type="match status" value="1"/>
</dbReference>
<dbReference type="AlphaFoldDB" id="A0A1H9A5E8"/>
<dbReference type="NCBIfam" id="TIGR03353">
    <property type="entry name" value="VI_chp_4"/>
    <property type="match status" value="1"/>
</dbReference>
<dbReference type="PANTHER" id="PTHR35566">
    <property type="entry name" value="BLR3599 PROTEIN"/>
    <property type="match status" value="1"/>
</dbReference>
<evidence type="ECO:0000313" key="1">
    <source>
        <dbReference type="EMBL" id="SEP71218.1"/>
    </source>
</evidence>
<dbReference type="PANTHER" id="PTHR35566:SF1">
    <property type="entry name" value="TYPE VI SECRETION SYSTEM BASEPLATE COMPONENT TSSK1"/>
    <property type="match status" value="1"/>
</dbReference>
<organism evidence="1 2">
    <name type="scientific">Azotobacter beijerinckii</name>
    <dbReference type="NCBI Taxonomy" id="170623"/>
    <lineage>
        <taxon>Bacteria</taxon>
        <taxon>Pseudomonadati</taxon>
        <taxon>Pseudomonadota</taxon>
        <taxon>Gammaproteobacteria</taxon>
        <taxon>Pseudomonadales</taxon>
        <taxon>Pseudomonadaceae</taxon>
        <taxon>Azotobacter</taxon>
    </lineage>
</organism>
<evidence type="ECO:0000313" key="2">
    <source>
        <dbReference type="Proteomes" id="UP000199267"/>
    </source>
</evidence>
<accession>A0A1H9A5E8</accession>
<reference evidence="1 2" key="1">
    <citation type="submission" date="2016-10" db="EMBL/GenBank/DDBJ databases">
        <authorList>
            <person name="de Groot N.N."/>
        </authorList>
    </citation>
    <scope>NUCLEOTIDE SEQUENCE [LARGE SCALE GENOMIC DNA]</scope>
    <source>
        <strain evidence="1 2">DSM 378</strain>
    </source>
</reference>
<protein>
    <submittedName>
        <fullName evidence="1">Type VI secretion system protein ImpJ</fullName>
    </submittedName>
</protein>
<proteinExistence type="predicted"/>